<evidence type="ECO:0000256" key="8">
    <source>
        <dbReference type="ARBA" id="ARBA00023065"/>
    </source>
</evidence>
<reference evidence="20" key="1">
    <citation type="submission" date="2018-02" db="EMBL/GenBank/DDBJ databases">
        <title>Hirudo verbana central nervous system transcriptome analysis of ion channel and receptor content.</title>
        <authorList>
            <person name="Northcutt A.J."/>
            <person name="Schulz D.J."/>
            <person name="Mesce K.A."/>
        </authorList>
    </citation>
    <scope>NUCLEOTIDE SEQUENCE</scope>
</reference>
<dbReference type="InterPro" id="IPR038050">
    <property type="entry name" value="Neuro_actylchol_rec"/>
</dbReference>
<proteinExistence type="evidence at transcript level"/>
<accession>A0A2S1WLW6</accession>
<keyword evidence="14" id="KW-1071">Ligand-gated ion channel</keyword>
<dbReference type="InterPro" id="IPR036734">
    <property type="entry name" value="Neur_chan_lig-bd_sf"/>
</dbReference>
<dbReference type="Pfam" id="PF02931">
    <property type="entry name" value="Neur_chan_LBD"/>
    <property type="match status" value="1"/>
</dbReference>
<feature type="domain" description="Neurotransmitter-gated ion-channel transmembrane" evidence="19">
    <location>
        <begin position="248"/>
        <end position="476"/>
    </location>
</feature>
<evidence type="ECO:0000313" key="20">
    <source>
        <dbReference type="EMBL" id="AWJ68153.1"/>
    </source>
</evidence>
<evidence type="ECO:0000256" key="15">
    <source>
        <dbReference type="ARBA" id="ARBA00023303"/>
    </source>
</evidence>
<dbReference type="PROSITE" id="PS00236">
    <property type="entry name" value="NEUROTR_ION_CHANNEL"/>
    <property type="match status" value="1"/>
</dbReference>
<dbReference type="FunFam" id="1.20.58.390:FF:000078">
    <property type="entry name" value="AcetylCholine Receptor"/>
    <property type="match status" value="1"/>
</dbReference>
<keyword evidence="13" id="KW-0628">Postsynaptic cell membrane</keyword>
<dbReference type="InterPro" id="IPR006202">
    <property type="entry name" value="Neur_chan_lig-bd"/>
</dbReference>
<keyword evidence="4 17" id="KW-0812">Transmembrane</keyword>
<dbReference type="NCBIfam" id="TIGR00860">
    <property type="entry name" value="LIC"/>
    <property type="match status" value="1"/>
</dbReference>
<sequence length="493" mass="56979">MKYCCIILLTYIAISWRLFVDGNPYAKRLYDHLLRGGSYSKVIRPVGNSSQKVIVKISLKLSQLIDLDERNQIMTTNVWVTQVWEDPALSWDPSKYGNVDMIYVPAYSIWTPDLVLYNTADGVYEMTTGTKAVVLSSGKIKWRPPASFRSSCLIDVTYFPFDEQQCGFQFGSWTYNINEVDIYHAWHSGDLIDIGIDFSDFYRSAEWDLMSAPATKRNRSYAGSGEPFPEWTFNVTLKRKFLFYTVNLIIPLMSHAFITVLVFYIPAASTEKMSLSINILLSLTVFFLMLVEIIPPTSFVVPLLGKYLLFTLMLVSSSVIITVLTYNIHYRSIATHRLPHWIRKVFLYWLPRILFMKRPEFQNVDEYSIKHINICTCIKSCTIKATACDVIHEGEHDRNIQKLLDQFKKDSQFIASSNLSSYMREAVHGALYIANHLKRQDEFSRTIEDWKYVALVIDRIFLWLYAVMCICGTVAIICQAPMLYDMRKPLIFG</sequence>
<feature type="signal peptide" evidence="17">
    <location>
        <begin position="1"/>
        <end position="22"/>
    </location>
</feature>
<evidence type="ECO:0000256" key="1">
    <source>
        <dbReference type="ARBA" id="ARBA00009237"/>
    </source>
</evidence>
<keyword evidence="15 17" id="KW-0407">Ion channel</keyword>
<dbReference type="InterPro" id="IPR036719">
    <property type="entry name" value="Neuro-gated_channel_TM_sf"/>
</dbReference>
<evidence type="ECO:0000256" key="4">
    <source>
        <dbReference type="ARBA" id="ARBA00022692"/>
    </source>
</evidence>
<evidence type="ECO:0000256" key="5">
    <source>
        <dbReference type="ARBA" id="ARBA00022729"/>
    </source>
</evidence>
<dbReference type="InterPro" id="IPR006201">
    <property type="entry name" value="Neur_channel"/>
</dbReference>
<dbReference type="InterPro" id="IPR002394">
    <property type="entry name" value="Nicotinic_acetylcholine_rcpt"/>
</dbReference>
<feature type="transmembrane region" description="Helical" evidence="17">
    <location>
        <begin position="277"/>
        <end position="295"/>
    </location>
</feature>
<dbReference type="FunFam" id="1.20.58.390:FF:000022">
    <property type="entry name" value="Nicotinic acetylcholine receptor subunit alpha4"/>
    <property type="match status" value="1"/>
</dbReference>
<dbReference type="SUPFAM" id="SSF63712">
    <property type="entry name" value="Nicotinic receptor ligand binding domain-like"/>
    <property type="match status" value="1"/>
</dbReference>
<keyword evidence="11 20" id="KW-0675">Receptor</keyword>
<feature type="transmembrane region" description="Helical" evidence="17">
    <location>
        <begin position="307"/>
        <end position="328"/>
    </location>
</feature>
<dbReference type="Gene3D" id="2.70.170.10">
    <property type="entry name" value="Neurotransmitter-gated ion-channel ligand-binding domain"/>
    <property type="match status" value="1"/>
</dbReference>
<dbReference type="Pfam" id="PF02932">
    <property type="entry name" value="Neur_chan_memb"/>
    <property type="match status" value="1"/>
</dbReference>
<keyword evidence="9 17" id="KW-0472">Membrane</keyword>
<dbReference type="Gene3D" id="1.20.58.390">
    <property type="entry name" value="Neurotransmitter-gated ion-channel transmembrane domain"/>
    <property type="match status" value="2"/>
</dbReference>
<dbReference type="SUPFAM" id="SSF90112">
    <property type="entry name" value="Neurotransmitter-gated ion-channel transmembrane pore"/>
    <property type="match status" value="1"/>
</dbReference>
<feature type="domain" description="Neurotransmitter-gated ion-channel ligand-binding" evidence="18">
    <location>
        <begin position="27"/>
        <end position="240"/>
    </location>
</feature>
<organism evidence="20">
    <name type="scientific">Hirudo verbana</name>
    <dbReference type="NCBI Taxonomy" id="311461"/>
    <lineage>
        <taxon>Eukaryota</taxon>
        <taxon>Metazoa</taxon>
        <taxon>Spiralia</taxon>
        <taxon>Lophotrochozoa</taxon>
        <taxon>Annelida</taxon>
        <taxon>Clitellata</taxon>
        <taxon>Hirudinea</taxon>
        <taxon>Hirudinida</taxon>
        <taxon>Hirudiniformes</taxon>
        <taxon>Hirudinidae</taxon>
        <taxon>Hirudo</taxon>
    </lineage>
</organism>
<keyword evidence="12" id="KW-0325">Glycoprotein</keyword>
<dbReference type="CDD" id="cd19064">
    <property type="entry name" value="LGIC_TM_nAChR"/>
    <property type="match status" value="1"/>
</dbReference>
<feature type="transmembrane region" description="Helical" evidence="17">
    <location>
        <begin position="460"/>
        <end position="484"/>
    </location>
</feature>
<evidence type="ECO:0000256" key="17">
    <source>
        <dbReference type="RuleBase" id="RU000687"/>
    </source>
</evidence>
<keyword evidence="3" id="KW-1003">Cell membrane</keyword>
<dbReference type="GO" id="GO:0004888">
    <property type="term" value="F:transmembrane signaling receptor activity"/>
    <property type="evidence" value="ECO:0007669"/>
    <property type="project" value="InterPro"/>
</dbReference>
<dbReference type="FunFam" id="2.70.170.10:FF:000013">
    <property type="entry name" value="Acetylcholine receptor subunit alpha"/>
    <property type="match status" value="1"/>
</dbReference>
<comment type="similarity">
    <text evidence="1">Belongs to the ligand-gated ion channel (TC 1.A.9) family. Acetylcholine receptor (TC 1.A.9.1) subfamily.</text>
</comment>
<keyword evidence="7" id="KW-0770">Synapse</keyword>
<evidence type="ECO:0000256" key="12">
    <source>
        <dbReference type="ARBA" id="ARBA00023180"/>
    </source>
</evidence>
<evidence type="ECO:0000256" key="16">
    <source>
        <dbReference type="ARBA" id="ARBA00034104"/>
    </source>
</evidence>
<keyword evidence="5 17" id="KW-0732">Signal</keyword>
<evidence type="ECO:0000256" key="10">
    <source>
        <dbReference type="ARBA" id="ARBA00023157"/>
    </source>
</evidence>
<protein>
    <submittedName>
        <fullName evidence="20">Putative nicotinic acetylcholine receptor 2</fullName>
    </submittedName>
</protein>
<dbReference type="PRINTS" id="PR00252">
    <property type="entry name" value="NRIONCHANNEL"/>
</dbReference>
<evidence type="ECO:0000256" key="6">
    <source>
        <dbReference type="ARBA" id="ARBA00022989"/>
    </source>
</evidence>
<dbReference type="GO" id="GO:0045211">
    <property type="term" value="C:postsynaptic membrane"/>
    <property type="evidence" value="ECO:0007669"/>
    <property type="project" value="UniProtKB-SubCell"/>
</dbReference>
<evidence type="ECO:0000256" key="2">
    <source>
        <dbReference type="ARBA" id="ARBA00022448"/>
    </source>
</evidence>
<feature type="transmembrane region" description="Helical" evidence="17">
    <location>
        <begin position="241"/>
        <end position="265"/>
    </location>
</feature>
<dbReference type="AlphaFoldDB" id="A0A2S1WLW6"/>
<keyword evidence="6 17" id="KW-1133">Transmembrane helix</keyword>
<dbReference type="PANTHER" id="PTHR18945">
    <property type="entry name" value="NEUROTRANSMITTER GATED ION CHANNEL"/>
    <property type="match status" value="1"/>
</dbReference>
<dbReference type="CDD" id="cd19031">
    <property type="entry name" value="LGIC_ECD_nAChR_proto_alpha-like"/>
    <property type="match status" value="1"/>
</dbReference>
<comment type="subcellular location">
    <subcellularLocation>
        <location evidence="16">Postsynaptic cell membrane</location>
        <topology evidence="16">Multi-pass membrane protein</topology>
    </subcellularLocation>
</comment>
<keyword evidence="10" id="KW-1015">Disulfide bond</keyword>
<evidence type="ECO:0000256" key="11">
    <source>
        <dbReference type="ARBA" id="ARBA00023170"/>
    </source>
</evidence>
<evidence type="ECO:0000256" key="13">
    <source>
        <dbReference type="ARBA" id="ARBA00023257"/>
    </source>
</evidence>
<feature type="chain" id="PRO_5022262648" evidence="17">
    <location>
        <begin position="23"/>
        <end position="493"/>
    </location>
</feature>
<name>A0A2S1WLW6_9ANNE</name>
<dbReference type="InterPro" id="IPR006029">
    <property type="entry name" value="Neurotrans-gated_channel_TM"/>
</dbReference>
<evidence type="ECO:0000256" key="3">
    <source>
        <dbReference type="ARBA" id="ARBA00022475"/>
    </source>
</evidence>
<evidence type="ECO:0000256" key="9">
    <source>
        <dbReference type="ARBA" id="ARBA00023136"/>
    </source>
</evidence>
<evidence type="ECO:0000259" key="19">
    <source>
        <dbReference type="Pfam" id="PF02932"/>
    </source>
</evidence>
<keyword evidence="2 17" id="KW-0813">Transport</keyword>
<evidence type="ECO:0000256" key="7">
    <source>
        <dbReference type="ARBA" id="ARBA00023018"/>
    </source>
</evidence>
<dbReference type="GO" id="GO:0007271">
    <property type="term" value="P:synaptic transmission, cholinergic"/>
    <property type="evidence" value="ECO:0007669"/>
    <property type="project" value="UniProtKB-ARBA"/>
</dbReference>
<evidence type="ECO:0000259" key="18">
    <source>
        <dbReference type="Pfam" id="PF02931"/>
    </source>
</evidence>
<dbReference type="PRINTS" id="PR00254">
    <property type="entry name" value="NICOTINICR"/>
</dbReference>
<dbReference type="EMBL" id="MG973300">
    <property type="protein sequence ID" value="AWJ68153.1"/>
    <property type="molecule type" value="mRNA"/>
</dbReference>
<keyword evidence="8 17" id="KW-0406">Ion transport</keyword>
<evidence type="ECO:0000256" key="14">
    <source>
        <dbReference type="ARBA" id="ARBA00023286"/>
    </source>
</evidence>
<dbReference type="InterPro" id="IPR018000">
    <property type="entry name" value="Neurotransmitter_ion_chnl_CS"/>
</dbReference>
<dbReference type="GO" id="GO:0022848">
    <property type="term" value="F:acetylcholine-gated monoatomic cation-selective channel activity"/>
    <property type="evidence" value="ECO:0007669"/>
    <property type="project" value="InterPro"/>
</dbReference>